<evidence type="ECO:0000256" key="3">
    <source>
        <dbReference type="ARBA" id="ARBA00022723"/>
    </source>
</evidence>
<keyword evidence="5 6" id="KW-0456">Lyase</keyword>
<accession>A0ABR3FNG8</accession>
<dbReference type="EC" id="4.2.3.-" evidence="6"/>
<comment type="caution">
    <text evidence="7">The sequence shown here is derived from an EMBL/GenBank/DDBJ whole genome shotgun (WGS) entry which is preliminary data.</text>
</comment>
<gene>
    <name evidence="7" type="ORF">V5O48_005016</name>
</gene>
<dbReference type="InterPro" id="IPR008949">
    <property type="entry name" value="Isoprenoid_synthase_dom_sf"/>
</dbReference>
<comment type="similarity">
    <text evidence="2 6">Belongs to the terpene synthase family.</text>
</comment>
<dbReference type="Proteomes" id="UP001465976">
    <property type="component" value="Unassembled WGS sequence"/>
</dbReference>
<reference evidence="7 8" key="1">
    <citation type="submission" date="2024-02" db="EMBL/GenBank/DDBJ databases">
        <title>A draft genome for the cacao thread blight pathogen Marasmius crinis-equi.</title>
        <authorList>
            <person name="Cohen S.P."/>
            <person name="Baruah I.K."/>
            <person name="Amoako-Attah I."/>
            <person name="Bukari Y."/>
            <person name="Meinhardt L.W."/>
            <person name="Bailey B.A."/>
        </authorList>
    </citation>
    <scope>NUCLEOTIDE SEQUENCE [LARGE SCALE GENOMIC DNA]</scope>
    <source>
        <strain evidence="7 8">GH-76</strain>
    </source>
</reference>
<evidence type="ECO:0000256" key="5">
    <source>
        <dbReference type="ARBA" id="ARBA00023239"/>
    </source>
</evidence>
<dbReference type="PANTHER" id="PTHR35201">
    <property type="entry name" value="TERPENE SYNTHASE"/>
    <property type="match status" value="1"/>
</dbReference>
<evidence type="ECO:0000256" key="4">
    <source>
        <dbReference type="ARBA" id="ARBA00022842"/>
    </source>
</evidence>
<organism evidence="7 8">
    <name type="scientific">Marasmius crinis-equi</name>
    <dbReference type="NCBI Taxonomy" id="585013"/>
    <lineage>
        <taxon>Eukaryota</taxon>
        <taxon>Fungi</taxon>
        <taxon>Dikarya</taxon>
        <taxon>Basidiomycota</taxon>
        <taxon>Agaricomycotina</taxon>
        <taxon>Agaricomycetes</taxon>
        <taxon>Agaricomycetidae</taxon>
        <taxon>Agaricales</taxon>
        <taxon>Marasmiineae</taxon>
        <taxon>Marasmiaceae</taxon>
        <taxon>Marasmius</taxon>
    </lineage>
</organism>
<keyword evidence="4 6" id="KW-0460">Magnesium</keyword>
<sequence>MGVHSKFPPTFVLQNICDITSSVFDLKRNANQDLANEAATNWFKTFGVYDSAKTEEWLKAGRFDLFTALGFPDADSAHLKTCMMVNLWAFSVDDLSDEGELKRKPDEVDRAHDASCRILNDTNAVQPCDSPYAAMLWEFIQAYRDWSAAQVQQASNRNIDRMPTVQEFILMRRTTIGAAIVEAMVEYSLDIELPDYVFRDPIFIAMSQATTDIMTWPNDLCSFNKEQSDGDYQNLVCILQHADQLDLQQAIDLLTQMIHDRVNEYAALKQRLPSFGSKVDAALKKYHTALENFVQGCIVWYWSSPRYFRDVQPLKQKEVVICLFPRND</sequence>
<evidence type="ECO:0000313" key="8">
    <source>
        <dbReference type="Proteomes" id="UP001465976"/>
    </source>
</evidence>
<keyword evidence="3 6" id="KW-0479">Metal-binding</keyword>
<name>A0ABR3FNG8_9AGAR</name>
<dbReference type="SFLD" id="SFLDS00005">
    <property type="entry name" value="Isoprenoid_Synthase_Type_I"/>
    <property type="match status" value="1"/>
</dbReference>
<evidence type="ECO:0000313" key="7">
    <source>
        <dbReference type="EMBL" id="KAL0576974.1"/>
    </source>
</evidence>
<dbReference type="InterPro" id="IPR034686">
    <property type="entry name" value="Terpene_cyclase-like_2"/>
</dbReference>
<dbReference type="SUPFAM" id="SSF48576">
    <property type="entry name" value="Terpenoid synthases"/>
    <property type="match status" value="1"/>
</dbReference>
<protein>
    <recommendedName>
        <fullName evidence="6">Terpene synthase</fullName>
        <ecNumber evidence="6">4.2.3.-</ecNumber>
    </recommendedName>
</protein>
<proteinExistence type="inferred from homology"/>
<evidence type="ECO:0000256" key="6">
    <source>
        <dbReference type="RuleBase" id="RU366034"/>
    </source>
</evidence>
<evidence type="ECO:0000256" key="1">
    <source>
        <dbReference type="ARBA" id="ARBA00001946"/>
    </source>
</evidence>
<dbReference type="PANTHER" id="PTHR35201:SF4">
    <property type="entry name" value="BETA-PINACENE SYNTHASE-RELATED"/>
    <property type="match status" value="1"/>
</dbReference>
<dbReference type="EMBL" id="JBAHYK010000186">
    <property type="protein sequence ID" value="KAL0576974.1"/>
    <property type="molecule type" value="Genomic_DNA"/>
</dbReference>
<comment type="cofactor">
    <cofactor evidence="1 6">
        <name>Mg(2+)</name>
        <dbReference type="ChEBI" id="CHEBI:18420"/>
    </cofactor>
</comment>
<keyword evidence="8" id="KW-1185">Reference proteome</keyword>
<evidence type="ECO:0000256" key="2">
    <source>
        <dbReference type="ARBA" id="ARBA00006333"/>
    </source>
</evidence>
<dbReference type="Gene3D" id="1.10.600.10">
    <property type="entry name" value="Farnesyl Diphosphate Synthase"/>
    <property type="match status" value="1"/>
</dbReference>
<dbReference type="SFLD" id="SFLDG01020">
    <property type="entry name" value="Terpene_Cyclase_Like_2"/>
    <property type="match status" value="1"/>
</dbReference>
<dbReference type="Pfam" id="PF19086">
    <property type="entry name" value="Terpene_syn_C_2"/>
    <property type="match status" value="1"/>
</dbReference>